<dbReference type="InterPro" id="IPR021333">
    <property type="entry name" value="DUF2946"/>
</dbReference>
<sequence length="134" mass="14624">MTTQHSNLRRLTAWIATLAILFGVFSPTVSHALAKSSGQDGQYLAVCTSTGIQYVKLDLDNSDGQPVDVHRVQSECAWCFSTLHAIGIPAVEHPHDFFIPGKSVTHSLDIASPDRRFSWPPSLARAPPSQSELN</sequence>
<evidence type="ECO:0000313" key="1">
    <source>
        <dbReference type="EMBL" id="NDY82794.1"/>
    </source>
</evidence>
<comment type="caution">
    <text evidence="1">The sequence shown here is derived from an EMBL/GenBank/DDBJ whole genome shotgun (WGS) entry which is preliminary data.</text>
</comment>
<gene>
    <name evidence="1" type="ORF">G3I67_06070</name>
</gene>
<protein>
    <submittedName>
        <fullName evidence="1">DUF2946 domain-containing protein</fullName>
    </submittedName>
</protein>
<dbReference type="EMBL" id="JAAGRN010000003">
    <property type="protein sequence ID" value="NDY82794.1"/>
    <property type="molecule type" value="Genomic_DNA"/>
</dbReference>
<dbReference type="Pfam" id="PF11162">
    <property type="entry name" value="DUF2946"/>
    <property type="match status" value="1"/>
</dbReference>
<reference evidence="1" key="1">
    <citation type="submission" date="2020-02" db="EMBL/GenBank/DDBJ databases">
        <authorList>
            <person name="Chen W.-M."/>
        </authorList>
    </citation>
    <scope>NUCLEOTIDE SEQUENCE</scope>
    <source>
        <strain evidence="1">NBD-18</strain>
    </source>
</reference>
<accession>A0A6B2QZR0</accession>
<organism evidence="1">
    <name type="scientific">Sheuella amnicola</name>
    <dbReference type="NCBI Taxonomy" id="2707330"/>
    <lineage>
        <taxon>Bacteria</taxon>
        <taxon>Pseudomonadati</taxon>
        <taxon>Pseudomonadota</taxon>
        <taxon>Betaproteobacteria</taxon>
        <taxon>Burkholderiales</taxon>
        <taxon>Alcaligenaceae</taxon>
        <taxon>Sheuella</taxon>
    </lineage>
</organism>
<proteinExistence type="predicted"/>
<name>A0A6B2QZR0_9BURK</name>
<dbReference type="RefSeq" id="WP_163652592.1">
    <property type="nucleotide sequence ID" value="NZ_JAAGRN010000003.1"/>
</dbReference>
<dbReference type="AlphaFoldDB" id="A0A6B2QZR0"/>